<evidence type="ECO:0000256" key="1">
    <source>
        <dbReference type="SAM" id="MobiDB-lite"/>
    </source>
</evidence>
<organism evidence="4 5">
    <name type="scientific">Ensete ventricosum</name>
    <name type="common">Abyssinian banana</name>
    <name type="synonym">Musa ensete</name>
    <dbReference type="NCBI Taxonomy" id="4639"/>
    <lineage>
        <taxon>Eukaryota</taxon>
        <taxon>Viridiplantae</taxon>
        <taxon>Streptophyta</taxon>
        <taxon>Embryophyta</taxon>
        <taxon>Tracheophyta</taxon>
        <taxon>Spermatophyta</taxon>
        <taxon>Magnoliopsida</taxon>
        <taxon>Liliopsida</taxon>
        <taxon>Zingiberales</taxon>
        <taxon>Musaceae</taxon>
        <taxon>Ensete</taxon>
    </lineage>
</organism>
<evidence type="ECO:0000313" key="5">
    <source>
        <dbReference type="Proteomes" id="UP000287651"/>
    </source>
</evidence>
<dbReference type="EMBL" id="AMZH03000869">
    <property type="protein sequence ID" value="RRT81613.1"/>
    <property type="molecule type" value="Genomic_DNA"/>
</dbReference>
<feature type="transmembrane region" description="Helical" evidence="2">
    <location>
        <begin position="110"/>
        <end position="127"/>
    </location>
</feature>
<dbReference type="InterPro" id="IPR004853">
    <property type="entry name" value="Sugar_P_trans_dom"/>
</dbReference>
<evidence type="ECO:0000256" key="2">
    <source>
        <dbReference type="SAM" id="Phobius"/>
    </source>
</evidence>
<protein>
    <recommendedName>
        <fullName evidence="3">Sugar phosphate transporter domain-containing protein</fullName>
    </recommendedName>
</protein>
<evidence type="ECO:0000259" key="3">
    <source>
        <dbReference type="Pfam" id="PF03151"/>
    </source>
</evidence>
<name>A0A427AZD2_ENSVE</name>
<evidence type="ECO:0000313" key="4">
    <source>
        <dbReference type="EMBL" id="RRT81613.1"/>
    </source>
</evidence>
<feature type="domain" description="Sugar phosphate transporter" evidence="3">
    <location>
        <begin position="109"/>
        <end position="178"/>
    </location>
</feature>
<keyword evidence="2" id="KW-0812">Transmembrane</keyword>
<dbReference type="Proteomes" id="UP000287651">
    <property type="component" value="Unassembled WGS sequence"/>
</dbReference>
<dbReference type="Pfam" id="PF03151">
    <property type="entry name" value="TPT"/>
    <property type="match status" value="1"/>
</dbReference>
<dbReference type="AlphaFoldDB" id="A0A427AZD2"/>
<accession>A0A427AZD2</accession>
<feature type="region of interest" description="Disordered" evidence="1">
    <location>
        <begin position="31"/>
        <end position="91"/>
    </location>
</feature>
<proteinExistence type="predicted"/>
<feature type="compositionally biased region" description="Low complexity" evidence="1">
    <location>
        <begin position="31"/>
        <end position="54"/>
    </location>
</feature>
<gene>
    <name evidence="4" type="ORF">B296_00011839</name>
</gene>
<comment type="caution">
    <text evidence="4">The sequence shown here is derived from an EMBL/GenBank/DDBJ whole genome shotgun (WGS) entry which is preliminary data.</text>
</comment>
<keyword evidence="2" id="KW-0472">Membrane</keyword>
<sequence length="181" mass="19589">MANLICSTKPPMAAFTASDLLRSRSLRKPLPRLSPLSASSDKPSSSLSSFKPLHLAPPGSFGLGSRDGPASAANLRGRSSKARAYEADRSDSIPMPDNEARAAAAQKVKIGIYFATWWALNVVFNIYNKKVLNAFPYPWLTSTLSLAVGSLIMLLSWGARVAEVPKTDLDFWKALAPVRNL</sequence>
<keyword evidence="2" id="KW-1133">Transmembrane helix</keyword>
<feature type="transmembrane region" description="Helical" evidence="2">
    <location>
        <begin position="139"/>
        <end position="159"/>
    </location>
</feature>
<reference evidence="4 5" key="1">
    <citation type="journal article" date="2014" name="Agronomy (Basel)">
        <title>A Draft Genome Sequence for Ensete ventricosum, the Drought-Tolerant Tree Against Hunger.</title>
        <authorList>
            <person name="Harrison J."/>
            <person name="Moore K.A."/>
            <person name="Paszkiewicz K."/>
            <person name="Jones T."/>
            <person name="Grant M."/>
            <person name="Ambacheew D."/>
            <person name="Muzemil S."/>
            <person name="Studholme D.J."/>
        </authorList>
    </citation>
    <scope>NUCLEOTIDE SEQUENCE [LARGE SCALE GENOMIC DNA]</scope>
</reference>